<proteinExistence type="predicted"/>
<dbReference type="EMBL" id="BAOS01000028">
    <property type="protein sequence ID" value="GAX61821.1"/>
    <property type="molecule type" value="Genomic_DNA"/>
</dbReference>
<accession>A0A286U174</accession>
<dbReference type="OrthoDB" id="287355at2"/>
<organism evidence="1 2">
    <name type="scientific">Candidatus Scalindua japonica</name>
    <dbReference type="NCBI Taxonomy" id="1284222"/>
    <lineage>
        <taxon>Bacteria</taxon>
        <taxon>Pseudomonadati</taxon>
        <taxon>Planctomycetota</taxon>
        <taxon>Candidatus Brocadiia</taxon>
        <taxon>Candidatus Brocadiales</taxon>
        <taxon>Candidatus Scalinduaceae</taxon>
        <taxon>Candidatus Scalindua</taxon>
    </lineage>
</organism>
<dbReference type="Proteomes" id="UP000218542">
    <property type="component" value="Unassembled WGS sequence"/>
</dbReference>
<evidence type="ECO:0000313" key="1">
    <source>
        <dbReference type="EMBL" id="GAX61821.1"/>
    </source>
</evidence>
<evidence type="ECO:0000313" key="2">
    <source>
        <dbReference type="Proteomes" id="UP000218542"/>
    </source>
</evidence>
<name>A0A286U174_9BACT</name>
<dbReference type="Pfam" id="PF07592">
    <property type="entry name" value="DDE_Tnp_ISAZ013"/>
    <property type="match status" value="1"/>
</dbReference>
<protein>
    <recommendedName>
        <fullName evidence="3">Transposase</fullName>
    </recommendedName>
</protein>
<sequence>MIENLMEYEKTGDPIGKGVKWIRRTPGKIAEQLTFLGIEVSRKAVGTLIKESNYSLRCNSKKISNGGKKLRKEEREERNEQFEYSKNKREEFVKHGYSVISVDTKSKEMIGNFRNPGTRYKKNPI</sequence>
<comment type="caution">
    <text evidence="1">The sequence shown here is derived from an EMBL/GenBank/DDBJ whole genome shotgun (WGS) entry which is preliminary data.</text>
</comment>
<evidence type="ECO:0008006" key="3">
    <source>
        <dbReference type="Google" id="ProtNLM"/>
    </source>
</evidence>
<keyword evidence="2" id="KW-1185">Reference proteome</keyword>
<gene>
    <name evidence="1" type="ORF">SCALIN_C28_0023</name>
</gene>
<dbReference type="InterPro" id="IPR011518">
    <property type="entry name" value="Transposase_36"/>
</dbReference>
<dbReference type="AlphaFoldDB" id="A0A286U174"/>
<reference evidence="1 2" key="1">
    <citation type="journal article" date="2017" name="Environ. Microbiol. Rep.">
        <title>Genetic diversity of marine anaerobic ammonium-oxidizing bacteria as revealed by genomic and proteomic analyses of 'Candidatus Scalindua japonica'.</title>
        <authorList>
            <person name="Oshiki M."/>
            <person name="Mizuto K."/>
            <person name="Kimura Z."/>
            <person name="Kindaichi T."/>
            <person name="Satoh H."/>
            <person name="Okabe S."/>
        </authorList>
    </citation>
    <scope>NUCLEOTIDE SEQUENCE [LARGE SCALE GENOMIC DNA]</scope>
    <source>
        <strain evidence="2">husup-a2</strain>
    </source>
</reference>